<comment type="subcellular location">
    <subcellularLocation>
        <location evidence="1">Cell outer membrane</location>
    </subcellularLocation>
</comment>
<dbReference type="PANTHER" id="PTHR30026:SF20">
    <property type="entry name" value="OUTER MEMBRANE PROTEIN TOLC"/>
    <property type="match status" value="1"/>
</dbReference>
<comment type="caution">
    <text evidence="9">The sequence shown here is derived from an EMBL/GenBank/DDBJ whole genome shotgun (WGS) entry which is preliminary data.</text>
</comment>
<evidence type="ECO:0000256" key="2">
    <source>
        <dbReference type="ARBA" id="ARBA00007613"/>
    </source>
</evidence>
<dbReference type="Pfam" id="PF02321">
    <property type="entry name" value="OEP"/>
    <property type="match status" value="1"/>
</dbReference>
<keyword evidence="7" id="KW-0998">Cell outer membrane</keyword>
<keyword evidence="8" id="KW-0732">Signal</keyword>
<evidence type="ECO:0000256" key="1">
    <source>
        <dbReference type="ARBA" id="ARBA00004442"/>
    </source>
</evidence>
<evidence type="ECO:0000256" key="4">
    <source>
        <dbReference type="ARBA" id="ARBA00022452"/>
    </source>
</evidence>
<dbReference type="InterPro" id="IPR051906">
    <property type="entry name" value="TolC-like"/>
</dbReference>
<dbReference type="SUPFAM" id="SSF56954">
    <property type="entry name" value="Outer membrane efflux proteins (OEP)"/>
    <property type="match status" value="1"/>
</dbReference>
<evidence type="ECO:0000256" key="8">
    <source>
        <dbReference type="SAM" id="SignalP"/>
    </source>
</evidence>
<evidence type="ECO:0000313" key="10">
    <source>
        <dbReference type="Proteomes" id="UP001165367"/>
    </source>
</evidence>
<keyword evidence="4" id="KW-1134">Transmembrane beta strand</keyword>
<dbReference type="InterPro" id="IPR003423">
    <property type="entry name" value="OMP_efflux"/>
</dbReference>
<dbReference type="Gene3D" id="1.20.1600.10">
    <property type="entry name" value="Outer membrane efflux proteins (OEP)"/>
    <property type="match status" value="1"/>
</dbReference>
<evidence type="ECO:0000256" key="6">
    <source>
        <dbReference type="ARBA" id="ARBA00023136"/>
    </source>
</evidence>
<proteinExistence type="inferred from homology"/>
<dbReference type="EMBL" id="JAKLTR010000015">
    <property type="protein sequence ID" value="MCG2616728.1"/>
    <property type="molecule type" value="Genomic_DNA"/>
</dbReference>
<accession>A0ABS9KWP5</accession>
<gene>
    <name evidence="9" type="ORF">LZZ85_20685</name>
</gene>
<keyword evidence="10" id="KW-1185">Reference proteome</keyword>
<evidence type="ECO:0000313" key="9">
    <source>
        <dbReference type="EMBL" id="MCG2616728.1"/>
    </source>
</evidence>
<organism evidence="9 10">
    <name type="scientific">Terrimonas ginsenosidimutans</name>
    <dbReference type="NCBI Taxonomy" id="2908004"/>
    <lineage>
        <taxon>Bacteria</taxon>
        <taxon>Pseudomonadati</taxon>
        <taxon>Bacteroidota</taxon>
        <taxon>Chitinophagia</taxon>
        <taxon>Chitinophagales</taxon>
        <taxon>Chitinophagaceae</taxon>
        <taxon>Terrimonas</taxon>
    </lineage>
</organism>
<feature type="chain" id="PRO_5045881196" evidence="8">
    <location>
        <begin position="23"/>
        <end position="492"/>
    </location>
</feature>
<evidence type="ECO:0000256" key="3">
    <source>
        <dbReference type="ARBA" id="ARBA00022448"/>
    </source>
</evidence>
<comment type="similarity">
    <text evidence="2">Belongs to the outer membrane factor (OMF) (TC 1.B.17) family.</text>
</comment>
<keyword evidence="5" id="KW-0812">Transmembrane</keyword>
<evidence type="ECO:0000256" key="5">
    <source>
        <dbReference type="ARBA" id="ARBA00022692"/>
    </source>
</evidence>
<reference evidence="9" key="1">
    <citation type="submission" date="2022-01" db="EMBL/GenBank/DDBJ databases">
        <authorList>
            <person name="Jo J.-H."/>
            <person name="Im W.-T."/>
        </authorList>
    </citation>
    <scope>NUCLEOTIDE SEQUENCE</scope>
    <source>
        <strain evidence="9">NA20</strain>
    </source>
</reference>
<dbReference type="RefSeq" id="WP_237875265.1">
    <property type="nucleotide sequence ID" value="NZ_JAKLTR010000015.1"/>
</dbReference>
<feature type="signal peptide" evidence="8">
    <location>
        <begin position="1"/>
        <end position="22"/>
    </location>
</feature>
<name>A0ABS9KWP5_9BACT</name>
<keyword evidence="3" id="KW-0813">Transport</keyword>
<sequence length="492" mass="56273">MKKRILQIILLLMSGITFTASAQLRPAGTADSSSVNKKNETAIDSSQIFSVRLFQQMVLKNHPIVRQAVLLSAAARADFMQALGKFDPLLESTFDRKEFGNTDYYANWSNQLKVPLWLAGADLKVGYDHFTGENVNPQYITPEQGLSSVGISIPIGQGFVIDARRNVLRQSKIMMRYAEAERIKQILSVWYAAVSDYWNWYLAFTEYVLLKEGVDLATTRFVALRGQTMIGDKPPIDTIEARITVQDREIQLAKLSIELSNRRLILSNHLWDSAFSPLELPDAAIPEHPDENKLKPESEQVDTLVHFASAQHPDLLMLRARAARLEVERSYRRELLKPRLNLTGSLITARDRFGAFNPHYYDLAWRNYKFGVDFSLPLFLRAERGKLRAVKIQQDQLDLDLQQTDREIRNEIITSYNTLLAYRDQLEIQVASIGYQQQLLDAEQQKYALGESTLFLINSRETKLIDMKIKRAEMIAGYQKSLAKLYYNAGTR</sequence>
<keyword evidence="6" id="KW-0472">Membrane</keyword>
<evidence type="ECO:0000256" key="7">
    <source>
        <dbReference type="ARBA" id="ARBA00023237"/>
    </source>
</evidence>
<dbReference type="PANTHER" id="PTHR30026">
    <property type="entry name" value="OUTER MEMBRANE PROTEIN TOLC"/>
    <property type="match status" value="1"/>
</dbReference>
<dbReference type="Proteomes" id="UP001165367">
    <property type="component" value="Unassembled WGS sequence"/>
</dbReference>
<protein>
    <submittedName>
        <fullName evidence="9">TolC family protein</fullName>
    </submittedName>
</protein>